<dbReference type="HOGENOM" id="CLU_997463_0_0_1"/>
<protein>
    <submittedName>
        <fullName evidence="3">Uncharacterized protein</fullName>
    </submittedName>
</protein>
<feature type="compositionally biased region" description="Pro residues" evidence="1">
    <location>
        <begin position="244"/>
        <end position="255"/>
    </location>
</feature>
<dbReference type="EMBL" id="KL198076">
    <property type="protein sequence ID" value="KDQ09651.1"/>
    <property type="molecule type" value="Genomic_DNA"/>
</dbReference>
<name>A0A067MDI0_BOTB1</name>
<feature type="region of interest" description="Disordered" evidence="1">
    <location>
        <begin position="116"/>
        <end position="152"/>
    </location>
</feature>
<evidence type="ECO:0000313" key="3">
    <source>
        <dbReference type="EMBL" id="KDQ09651.1"/>
    </source>
</evidence>
<feature type="transmembrane region" description="Helical" evidence="2">
    <location>
        <begin position="150"/>
        <end position="175"/>
    </location>
</feature>
<keyword evidence="2" id="KW-0812">Transmembrane</keyword>
<keyword evidence="2" id="KW-1133">Transmembrane helix</keyword>
<dbReference type="OrthoDB" id="2758521at2759"/>
<sequence>MINEGTWHDGLQAVTDNVPLAASFTFAGTGVYVFGILPPAGPTSTRTSLDFALDGVANGTYLGVSEVNATDFQYKVNFFAVQGLANQSHTLTITCSPPSFVMLDFFVYTYLTPPDSPPPPPGHGGPHGPHHPPPPPPPPPSQPTGGGINLAAPVGGAVGGTLGVVVLAGLAYWLFQRNKRSQQQQLQQRQQPSEASRSPRFADMSMYANEQTATPWTNPSSHTPTTLTLGGFAPSNSSPHQSPSSPPSHHSPPPGAQISRFSSVRSENPPPPVYEYHGP</sequence>
<organism evidence="3 4">
    <name type="scientific">Botryobasidium botryosum (strain FD-172 SS1)</name>
    <dbReference type="NCBI Taxonomy" id="930990"/>
    <lineage>
        <taxon>Eukaryota</taxon>
        <taxon>Fungi</taxon>
        <taxon>Dikarya</taxon>
        <taxon>Basidiomycota</taxon>
        <taxon>Agaricomycotina</taxon>
        <taxon>Agaricomycetes</taxon>
        <taxon>Cantharellales</taxon>
        <taxon>Botryobasidiaceae</taxon>
        <taxon>Botryobasidium</taxon>
    </lineage>
</organism>
<dbReference type="AlphaFoldDB" id="A0A067MDI0"/>
<evidence type="ECO:0000256" key="2">
    <source>
        <dbReference type="SAM" id="Phobius"/>
    </source>
</evidence>
<feature type="region of interest" description="Disordered" evidence="1">
    <location>
        <begin position="212"/>
        <end position="279"/>
    </location>
</feature>
<feature type="compositionally biased region" description="Pro residues" evidence="1">
    <location>
        <begin position="131"/>
        <end position="142"/>
    </location>
</feature>
<accession>A0A067MDI0</accession>
<keyword evidence="2" id="KW-0472">Membrane</keyword>
<dbReference type="InParanoid" id="A0A067MDI0"/>
<keyword evidence="4" id="KW-1185">Reference proteome</keyword>
<proteinExistence type="predicted"/>
<gene>
    <name evidence="3" type="ORF">BOTBODRAFT_178869</name>
</gene>
<reference evidence="4" key="1">
    <citation type="journal article" date="2014" name="Proc. Natl. Acad. Sci. U.S.A.">
        <title>Extensive sampling of basidiomycete genomes demonstrates inadequacy of the white-rot/brown-rot paradigm for wood decay fungi.</title>
        <authorList>
            <person name="Riley R."/>
            <person name="Salamov A.A."/>
            <person name="Brown D.W."/>
            <person name="Nagy L.G."/>
            <person name="Floudas D."/>
            <person name="Held B.W."/>
            <person name="Levasseur A."/>
            <person name="Lombard V."/>
            <person name="Morin E."/>
            <person name="Otillar R."/>
            <person name="Lindquist E.A."/>
            <person name="Sun H."/>
            <person name="LaButti K.M."/>
            <person name="Schmutz J."/>
            <person name="Jabbour D."/>
            <person name="Luo H."/>
            <person name="Baker S.E."/>
            <person name="Pisabarro A.G."/>
            <person name="Walton J.D."/>
            <person name="Blanchette R.A."/>
            <person name="Henrissat B."/>
            <person name="Martin F."/>
            <person name="Cullen D."/>
            <person name="Hibbett D.S."/>
            <person name="Grigoriev I.V."/>
        </authorList>
    </citation>
    <scope>NUCLEOTIDE SEQUENCE [LARGE SCALE GENOMIC DNA]</scope>
    <source>
        <strain evidence="4">FD-172 SS1</strain>
    </source>
</reference>
<dbReference type="Proteomes" id="UP000027195">
    <property type="component" value="Unassembled WGS sequence"/>
</dbReference>
<feature type="compositionally biased region" description="Low complexity" evidence="1">
    <location>
        <begin position="234"/>
        <end position="243"/>
    </location>
</feature>
<evidence type="ECO:0000256" key="1">
    <source>
        <dbReference type="SAM" id="MobiDB-lite"/>
    </source>
</evidence>
<evidence type="ECO:0000313" key="4">
    <source>
        <dbReference type="Proteomes" id="UP000027195"/>
    </source>
</evidence>
<dbReference type="Gene3D" id="2.60.120.260">
    <property type="entry name" value="Galactose-binding domain-like"/>
    <property type="match status" value="1"/>
</dbReference>
<feature type="compositionally biased region" description="Polar residues" evidence="1">
    <location>
        <begin position="212"/>
        <end position="228"/>
    </location>
</feature>